<gene>
    <name evidence="1" type="ORF">AAFF_G00430500</name>
</gene>
<keyword evidence="2" id="KW-1185">Reference proteome</keyword>
<accession>A0AAD7S8Y3</accession>
<dbReference type="Proteomes" id="UP001221898">
    <property type="component" value="Unassembled WGS sequence"/>
</dbReference>
<organism evidence="1 2">
    <name type="scientific">Aldrovandia affinis</name>
    <dbReference type="NCBI Taxonomy" id="143900"/>
    <lineage>
        <taxon>Eukaryota</taxon>
        <taxon>Metazoa</taxon>
        <taxon>Chordata</taxon>
        <taxon>Craniata</taxon>
        <taxon>Vertebrata</taxon>
        <taxon>Euteleostomi</taxon>
        <taxon>Actinopterygii</taxon>
        <taxon>Neopterygii</taxon>
        <taxon>Teleostei</taxon>
        <taxon>Notacanthiformes</taxon>
        <taxon>Halosauridae</taxon>
        <taxon>Aldrovandia</taxon>
    </lineage>
</organism>
<sequence>MQIGGAVDKTKRPALICWRPTKLGHGLLFAPAKLGPVGDEGHLSRQGHLTDVINEAPFTDSLREGLQIAQL</sequence>
<comment type="caution">
    <text evidence="1">The sequence shown here is derived from an EMBL/GenBank/DDBJ whole genome shotgun (WGS) entry which is preliminary data.</text>
</comment>
<proteinExistence type="predicted"/>
<dbReference type="AlphaFoldDB" id="A0AAD7S8Y3"/>
<evidence type="ECO:0000313" key="2">
    <source>
        <dbReference type="Proteomes" id="UP001221898"/>
    </source>
</evidence>
<protein>
    <submittedName>
        <fullName evidence="1">Uncharacterized protein</fullName>
    </submittedName>
</protein>
<reference evidence="1" key="1">
    <citation type="journal article" date="2023" name="Science">
        <title>Genome structures resolve the early diversification of teleost fishes.</title>
        <authorList>
            <person name="Parey E."/>
            <person name="Louis A."/>
            <person name="Montfort J."/>
            <person name="Bouchez O."/>
            <person name="Roques C."/>
            <person name="Iampietro C."/>
            <person name="Lluch J."/>
            <person name="Castinel A."/>
            <person name="Donnadieu C."/>
            <person name="Desvignes T."/>
            <person name="Floi Bucao C."/>
            <person name="Jouanno E."/>
            <person name="Wen M."/>
            <person name="Mejri S."/>
            <person name="Dirks R."/>
            <person name="Jansen H."/>
            <person name="Henkel C."/>
            <person name="Chen W.J."/>
            <person name="Zahm M."/>
            <person name="Cabau C."/>
            <person name="Klopp C."/>
            <person name="Thompson A.W."/>
            <person name="Robinson-Rechavi M."/>
            <person name="Braasch I."/>
            <person name="Lecointre G."/>
            <person name="Bobe J."/>
            <person name="Postlethwait J.H."/>
            <person name="Berthelot C."/>
            <person name="Roest Crollius H."/>
            <person name="Guiguen Y."/>
        </authorList>
    </citation>
    <scope>NUCLEOTIDE SEQUENCE</scope>
    <source>
        <strain evidence="1">NC1722</strain>
    </source>
</reference>
<evidence type="ECO:0000313" key="1">
    <source>
        <dbReference type="EMBL" id="KAJ8398206.1"/>
    </source>
</evidence>
<name>A0AAD7S8Y3_9TELE</name>
<dbReference type="EMBL" id="JAINUG010000092">
    <property type="protein sequence ID" value="KAJ8398206.1"/>
    <property type="molecule type" value="Genomic_DNA"/>
</dbReference>